<feature type="region of interest" description="Disordered" evidence="2">
    <location>
        <begin position="260"/>
        <end position="292"/>
    </location>
</feature>
<gene>
    <name evidence="3" type="ORF">HMPREF1624_06370</name>
</gene>
<protein>
    <submittedName>
        <fullName evidence="3">Uncharacterized protein</fullName>
    </submittedName>
</protein>
<feature type="region of interest" description="Disordered" evidence="2">
    <location>
        <begin position="1402"/>
        <end position="1426"/>
    </location>
</feature>
<feature type="compositionally biased region" description="Acidic residues" evidence="2">
    <location>
        <begin position="719"/>
        <end position="736"/>
    </location>
</feature>
<keyword evidence="4" id="KW-1185">Reference proteome</keyword>
<evidence type="ECO:0000313" key="3">
    <source>
        <dbReference type="EMBL" id="ERS97042.1"/>
    </source>
</evidence>
<dbReference type="AlphaFoldDB" id="U7PN82"/>
<feature type="region of interest" description="Disordered" evidence="2">
    <location>
        <begin position="709"/>
        <end position="786"/>
    </location>
</feature>
<dbReference type="PANTHER" id="PTHR36681">
    <property type="entry name" value="NUCLEAR GTPASE, GERMINAL CENTER-ASSOCIATED, TANDEM DUPLICATE 3"/>
    <property type="match status" value="1"/>
</dbReference>
<dbReference type="HOGENOM" id="CLU_235865_0_0_1"/>
<feature type="compositionally biased region" description="Low complexity" evidence="2">
    <location>
        <begin position="1841"/>
        <end position="1865"/>
    </location>
</feature>
<feature type="region of interest" description="Disordered" evidence="2">
    <location>
        <begin position="1169"/>
        <end position="1224"/>
    </location>
</feature>
<dbReference type="eggNOG" id="ENOG502QU12">
    <property type="taxonomic scope" value="Eukaryota"/>
</dbReference>
<dbReference type="InterPro" id="IPR027417">
    <property type="entry name" value="P-loop_NTPase"/>
</dbReference>
<dbReference type="PANTHER" id="PTHR36681:SF3">
    <property type="entry name" value="NUCLEAR GTPASE, GERMINAL CENTER-ASSOCIATED, TANDEM DUPLICATE 3"/>
    <property type="match status" value="1"/>
</dbReference>
<feature type="compositionally biased region" description="Gly residues" evidence="2">
    <location>
        <begin position="1866"/>
        <end position="1882"/>
    </location>
</feature>
<organism evidence="3 4">
    <name type="scientific">Sporothrix schenckii (strain ATCC 58251 / de Perez 2211183)</name>
    <name type="common">Rose-picker's disease fungus</name>
    <dbReference type="NCBI Taxonomy" id="1391915"/>
    <lineage>
        <taxon>Eukaryota</taxon>
        <taxon>Fungi</taxon>
        <taxon>Dikarya</taxon>
        <taxon>Ascomycota</taxon>
        <taxon>Pezizomycotina</taxon>
        <taxon>Sordariomycetes</taxon>
        <taxon>Sordariomycetidae</taxon>
        <taxon>Ophiostomatales</taxon>
        <taxon>Ophiostomataceae</taxon>
        <taxon>Sporothrix</taxon>
    </lineage>
</organism>
<feature type="compositionally biased region" description="Low complexity" evidence="2">
    <location>
        <begin position="275"/>
        <end position="284"/>
    </location>
</feature>
<feature type="region of interest" description="Disordered" evidence="2">
    <location>
        <begin position="165"/>
        <end position="187"/>
    </location>
</feature>
<feature type="region of interest" description="Disordered" evidence="2">
    <location>
        <begin position="410"/>
        <end position="485"/>
    </location>
</feature>
<feature type="region of interest" description="Disordered" evidence="2">
    <location>
        <begin position="1310"/>
        <end position="1336"/>
    </location>
</feature>
<sequence>MADAQRAPVPRSSQVIFAIDDDATITDAVDDDRTITVIDDDDDRTITDSHVDDGAAMSTTTERRAAWPVIAGSTAKMPIFIDDVADALPTVTNKPHVHEPNVNLKKEDDNVKEVEPLSAPILHDDQVGGVFTILPFPKREDSPVPADSRENTAADDTAAVAVAAAQHAQQHQVDRTGAAGPNELPPQDLFAGVDVDSIDLSAIYEHTLDQPDMFSMDQAVEIQPLEDPPAAKHHSTMSSCEAHFTALGDDWLNKLVVTDAPDDKTETPSPERAENNATAAQTNAVQDTGTDAGQTEALVTEAGVLADEGESKQTANGNILATSGVGVAMDVGMDSSTTHTAGDKTTGAGWNTLVDMNVEAVVAANTKTADNAMATVNIMTPVSATSGKIMDLNSGETGAGTTEVAVAMDPDTPQDEALDVDKDNTNTTRHENERSHLDPLSSAPAVAPEEAVATQLAAALRAEPQRQEPEEAVHTDAPQADASQVPAQLPAMDIDTAADTSAVANADDNGDANDSIFVDPHPEVDQEDLGLEIDDVENSFSVQGPGYAWNDVDAMTEGRGIRVLEEAVASATAMCHKVVAALSSGSAADARINATYWKREFARICEAQDTFAVHVGVSGGTGAGKTTLINALLNMDELLPSGSDGAATATVCRVHKARATDKETGTEADVVPFRAVVTFKTEEGMCKWLEPILADVTDYYQYKDRQARREAANAGREPDTDDDDDNCESGADDGSDGEYIPPNETKEQRKKRLEAEKETADEREARRNEKAKEKEIKRRETDVDSVTADSFDEEFDEQGLVDKLVCVEAVFGLGLEHLHGWTVKKLLNKDKFPIVKCVGRTKTVFGEEAGAFSRAVKPYLDSTPIPDDYDFDDFDNKDGEEGESDDDDDDDDENEEGEEDGEEEIEGEEGEDDEEAGDEDEDSGGSEQGEEDEDDVVAFNMPTVLWPIVDQVDIYLRDAPLLANGIVLTDLPGLGDANEDRANIAKACFDKLDITMVVTPAIRASDESCAVNLLSDSETLHLRLSNRLGKRKFCFVTSKTDDLDWEKYIKSTVRPQPGSVLAHHAYVYSMLEAQLEKVAEQLQKVDDAIVEMNNDLQLEEHSIGADASQKVRALNLEIVSTKAFLPPLHQRQRELEAWLTHYTGLLAFRATERRSRKIRRSIQETFRRKTVGAQAKANAGAKGKGMAKDKTAGDGNQEQASSVAPVEAPVVPAASDEPREPEPIDVLPVSAGAYWKIRKHKRHGSSRGGSSKFEEGFPNVVYTGVPAVRAWIRAATIPMRQKHATTLLKRLTVLLNQLKAGFGVVSETESAPAPVLTSPPSPSAGPNTNEGQGPELVTPTSVQAAHVVDNPGEAVREILAKFQEVLGRNLDNCTKKLEVQVSTCNPMIEAAFNQPAVLPAATRAGSGGADEEADPGEGGTVSKAKRPTFSAPCRRAVMEGVKSWQFRTIMKNGLPKGATVRNANNGKNKHKPDMYATTMLKGVNGKSVRMPWATHAAIIRRQGGPYLSAGKHPGAYMWMRGMTDLVLADVVGQWEASLQERLPRETETARRLLLDAWSRTLARLRVRLPPFFAGSEAEANLRQHLLAIFAIRDCAVDAAQTAMEHVAEQGKGVAILVEGILAKGWKTTFKTASELSGKGVFNARQAMMEQFAKKNTTNLVKKTMQAMDMQYRENVGVFKEKVSEICEESLVQIQQEVVAMLRRVAGTNADLGFRPRLDERARRIQGIILDWEGDWKAPDACAQIDVDVDVDVDSGGGSIGCSDEASSAMPTDYPPGPLDPSLEDLLPDITANVDDDGGDCGDEALNADLMVVPGNSNRANKRKAANGGGKTKAPAKKRKTAAAPKKAAGKAAGKAGGKTAANKAGGSRGGRGGKGAARGGRGGKGDTRGGRGRGRGKS</sequence>
<feature type="coiled-coil region" evidence="1">
    <location>
        <begin position="1068"/>
        <end position="1095"/>
    </location>
</feature>
<evidence type="ECO:0000313" key="4">
    <source>
        <dbReference type="Proteomes" id="UP000018087"/>
    </source>
</evidence>
<name>U7PN82_SPOS1</name>
<keyword evidence="1" id="KW-0175">Coiled coil</keyword>
<feature type="region of interest" description="Disordered" evidence="2">
    <location>
        <begin position="1812"/>
        <end position="1898"/>
    </location>
</feature>
<dbReference type="SUPFAM" id="SSF52540">
    <property type="entry name" value="P-loop containing nucleoside triphosphate hydrolases"/>
    <property type="match status" value="1"/>
</dbReference>
<feature type="compositionally biased region" description="Basic and acidic residues" evidence="2">
    <location>
        <begin position="419"/>
        <end position="437"/>
    </location>
</feature>
<feature type="compositionally biased region" description="Low complexity" evidence="2">
    <location>
        <begin position="441"/>
        <end position="462"/>
    </location>
</feature>
<dbReference type="Proteomes" id="UP000018087">
    <property type="component" value="Unassembled WGS sequence"/>
</dbReference>
<evidence type="ECO:0000256" key="1">
    <source>
        <dbReference type="SAM" id="Coils"/>
    </source>
</evidence>
<feature type="compositionally biased region" description="Low complexity" evidence="2">
    <location>
        <begin position="1172"/>
        <end position="1181"/>
    </location>
</feature>
<feature type="compositionally biased region" description="Low complexity" evidence="2">
    <location>
        <begin position="1200"/>
        <end position="1215"/>
    </location>
</feature>
<reference evidence="4" key="1">
    <citation type="journal article" date="2014" name="Genome Announc.">
        <title>Genome sequence of the pathogenic fungus Sporothrix schenckii (ATCC 58251).</title>
        <authorList>
            <person name="Cuomo C.A."/>
            <person name="Rodriguez-Del Valle N."/>
            <person name="Perez-Sanchez L."/>
            <person name="Abouelleil A."/>
            <person name="Goldberg J."/>
            <person name="Young S."/>
            <person name="Zeng Q."/>
            <person name="Birren B.W."/>
        </authorList>
    </citation>
    <scope>NUCLEOTIDE SEQUENCE [LARGE SCALE GENOMIC DNA]</scope>
    <source>
        <strain evidence="4">ATCC 58251 / de Perez 2211183</strain>
    </source>
</reference>
<accession>U7PN82</accession>
<feature type="compositionally biased region" description="Basic and acidic residues" evidence="2">
    <location>
        <begin position="463"/>
        <end position="474"/>
    </location>
</feature>
<feature type="compositionally biased region" description="Basic and acidic residues" evidence="2">
    <location>
        <begin position="261"/>
        <end position="274"/>
    </location>
</feature>
<feature type="region of interest" description="Disordered" evidence="2">
    <location>
        <begin position="1759"/>
        <end position="1778"/>
    </location>
</feature>
<proteinExistence type="predicted"/>
<dbReference type="EMBL" id="KI440848">
    <property type="protein sequence ID" value="ERS97042.1"/>
    <property type="molecule type" value="Genomic_DNA"/>
</dbReference>
<feature type="compositionally biased region" description="Basic and acidic residues" evidence="2">
    <location>
        <begin position="753"/>
        <end position="782"/>
    </location>
</feature>
<evidence type="ECO:0000256" key="2">
    <source>
        <dbReference type="SAM" id="MobiDB-lite"/>
    </source>
</evidence>
<dbReference type="OrthoDB" id="3598281at2759"/>
<feature type="compositionally biased region" description="Acidic residues" evidence="2">
    <location>
        <begin position="880"/>
        <end position="933"/>
    </location>
</feature>
<feature type="region of interest" description="Disordered" evidence="2">
    <location>
        <begin position="859"/>
        <end position="933"/>
    </location>
</feature>
<dbReference type="Gene3D" id="3.40.50.300">
    <property type="entry name" value="P-loop containing nucleotide triphosphate hydrolases"/>
    <property type="match status" value="1"/>
</dbReference>